<evidence type="ECO:0000313" key="1">
    <source>
        <dbReference type="EMBL" id="SUX19614.1"/>
    </source>
</evidence>
<gene>
    <name evidence="1" type="ORF">NCTC13294_00556</name>
</gene>
<keyword evidence="2" id="KW-1185">Reference proteome</keyword>
<organism evidence="1 2">
    <name type="scientific">Cardiobacterium valvarum</name>
    <dbReference type="NCBI Taxonomy" id="194702"/>
    <lineage>
        <taxon>Bacteria</taxon>
        <taxon>Pseudomonadati</taxon>
        <taxon>Pseudomonadota</taxon>
        <taxon>Gammaproteobacteria</taxon>
        <taxon>Cardiobacteriales</taxon>
        <taxon>Cardiobacteriaceae</taxon>
        <taxon>Cardiobacterium</taxon>
    </lineage>
</organism>
<dbReference type="RefSeq" id="WP_115610830.1">
    <property type="nucleotide sequence ID" value="NZ_JBHLZC010000001.1"/>
</dbReference>
<name>A0A381E1C8_9GAMM</name>
<accession>A0A381E1C8</accession>
<dbReference type="InterPro" id="IPR025833">
    <property type="entry name" value="GDYXXLXY"/>
</dbReference>
<dbReference type="AlphaFoldDB" id="A0A381E1C8"/>
<reference evidence="1 2" key="1">
    <citation type="submission" date="2018-06" db="EMBL/GenBank/DDBJ databases">
        <authorList>
            <consortium name="Pathogen Informatics"/>
            <person name="Doyle S."/>
        </authorList>
    </citation>
    <scope>NUCLEOTIDE SEQUENCE [LARGE SCALE GENOMIC DNA]</scope>
    <source>
        <strain evidence="1 2">NCTC13294</strain>
    </source>
</reference>
<dbReference type="Proteomes" id="UP000254572">
    <property type="component" value="Unassembled WGS sequence"/>
</dbReference>
<evidence type="ECO:0000313" key="2">
    <source>
        <dbReference type="Proteomes" id="UP000254572"/>
    </source>
</evidence>
<dbReference type="Pfam" id="PF14345">
    <property type="entry name" value="GDYXXLXY"/>
    <property type="match status" value="1"/>
</dbReference>
<dbReference type="OrthoDB" id="4868247at2"/>
<dbReference type="EMBL" id="UFUW01000001">
    <property type="protein sequence ID" value="SUX19614.1"/>
    <property type="molecule type" value="Genomic_DNA"/>
</dbReference>
<sequence length="196" mass="22016">MKNRLVLLLLPLVFALQWAVPLMQVVHGEGILREGVALRLELQPVDPLDVLRGRYLALAFPEEEKKHILPPGVQGGDTIYVVLETGKDGLAHITRLSRSVQDGAFAYKIPDGYKAGDTISINIPLTRYYLPEEDAVKIDELFRFRNNESPHSNATLGVRIKDGQIVAESLWLDGQPYRDWLRNYQSTQSKAATQTP</sequence>
<protein>
    <submittedName>
        <fullName evidence="1">Uncharacterized membrane-anchored protein</fullName>
    </submittedName>
</protein>
<proteinExistence type="predicted"/>